<keyword evidence="2" id="KW-1185">Reference proteome</keyword>
<dbReference type="AlphaFoldDB" id="A0A9P9DS99"/>
<dbReference type="Proteomes" id="UP000738349">
    <property type="component" value="Unassembled WGS sequence"/>
</dbReference>
<comment type="caution">
    <text evidence="1">The sequence shown here is derived from an EMBL/GenBank/DDBJ whole genome shotgun (WGS) entry which is preliminary data.</text>
</comment>
<sequence>MLLPTCHFAQAGPIRDSRKALICYFEWLNLEDAEASPPFPIQLLERENEHGADASRRDLDQLLSLLPASYSTDFGDLAAVGLHVSARVENELDLQRLTSIHGWLWVAGRPMLPRPLHHQLVGREIVATERRITCSTRSIVACVEIFVEQLDTERIYPHIDPRFYHGERRLSQLRKIYCLQRNLLHGYMPCWNQNSDFICNNLALLASSTVYIAIMLTTMQVGLGTKLRDNDAFLAASYSCTVSSVVGKGHGQSGSLKQPTC</sequence>
<organism evidence="1 2">
    <name type="scientific">Dactylonectria macrodidyma</name>
    <dbReference type="NCBI Taxonomy" id="307937"/>
    <lineage>
        <taxon>Eukaryota</taxon>
        <taxon>Fungi</taxon>
        <taxon>Dikarya</taxon>
        <taxon>Ascomycota</taxon>
        <taxon>Pezizomycotina</taxon>
        <taxon>Sordariomycetes</taxon>
        <taxon>Hypocreomycetidae</taxon>
        <taxon>Hypocreales</taxon>
        <taxon>Nectriaceae</taxon>
        <taxon>Dactylonectria</taxon>
    </lineage>
</organism>
<dbReference type="EMBL" id="JAGMUV010000022">
    <property type="protein sequence ID" value="KAH7124343.1"/>
    <property type="molecule type" value="Genomic_DNA"/>
</dbReference>
<dbReference type="InterPro" id="IPR046536">
    <property type="entry name" value="DUF6601"/>
</dbReference>
<dbReference type="OrthoDB" id="5086500at2759"/>
<evidence type="ECO:0000313" key="2">
    <source>
        <dbReference type="Proteomes" id="UP000738349"/>
    </source>
</evidence>
<proteinExistence type="predicted"/>
<gene>
    <name evidence="1" type="ORF">EDB81DRAFT_912638</name>
</gene>
<reference evidence="1" key="1">
    <citation type="journal article" date="2021" name="Nat. Commun.">
        <title>Genetic determinants of endophytism in the Arabidopsis root mycobiome.</title>
        <authorList>
            <person name="Mesny F."/>
            <person name="Miyauchi S."/>
            <person name="Thiergart T."/>
            <person name="Pickel B."/>
            <person name="Atanasova L."/>
            <person name="Karlsson M."/>
            <person name="Huettel B."/>
            <person name="Barry K.W."/>
            <person name="Haridas S."/>
            <person name="Chen C."/>
            <person name="Bauer D."/>
            <person name="Andreopoulos W."/>
            <person name="Pangilinan J."/>
            <person name="LaButti K."/>
            <person name="Riley R."/>
            <person name="Lipzen A."/>
            <person name="Clum A."/>
            <person name="Drula E."/>
            <person name="Henrissat B."/>
            <person name="Kohler A."/>
            <person name="Grigoriev I.V."/>
            <person name="Martin F.M."/>
            <person name="Hacquard S."/>
        </authorList>
    </citation>
    <scope>NUCLEOTIDE SEQUENCE</scope>
    <source>
        <strain evidence="1">MPI-CAGE-AT-0147</strain>
    </source>
</reference>
<evidence type="ECO:0000313" key="1">
    <source>
        <dbReference type="EMBL" id="KAH7124343.1"/>
    </source>
</evidence>
<protein>
    <submittedName>
        <fullName evidence="1">Uncharacterized protein</fullName>
    </submittedName>
</protein>
<accession>A0A9P9DS99</accession>
<dbReference type="Pfam" id="PF20246">
    <property type="entry name" value="DUF6601"/>
    <property type="match status" value="2"/>
</dbReference>
<name>A0A9P9DS99_9HYPO</name>